<dbReference type="InterPro" id="IPR032710">
    <property type="entry name" value="NTF2-like_dom_sf"/>
</dbReference>
<proteinExistence type="predicted"/>
<evidence type="ECO:0008006" key="3">
    <source>
        <dbReference type="Google" id="ProtNLM"/>
    </source>
</evidence>
<dbReference type="SUPFAM" id="SSF54427">
    <property type="entry name" value="NTF2-like"/>
    <property type="match status" value="1"/>
</dbReference>
<dbReference type="Gene3D" id="3.10.450.50">
    <property type="match status" value="1"/>
</dbReference>
<gene>
    <name evidence="1" type="ORF">CSOJ01_04419</name>
</gene>
<name>A0A8H6JIK0_9PEZI</name>
<accession>A0A8H6JIK0</accession>
<reference evidence="1 2" key="1">
    <citation type="journal article" date="2020" name="Phytopathology">
        <title>Genome Sequence Resources of Colletotrichum truncatum, C. plurivorum, C. musicola, and C. sojae: Four Species Pathogenic to Soybean (Glycine max).</title>
        <authorList>
            <person name="Rogerio F."/>
            <person name="Boufleur T.R."/>
            <person name="Ciampi-Guillardi M."/>
            <person name="Sukno S.A."/>
            <person name="Thon M.R."/>
            <person name="Massola Junior N.S."/>
            <person name="Baroncelli R."/>
        </authorList>
    </citation>
    <scope>NUCLEOTIDE SEQUENCE [LARGE SCALE GENOMIC DNA]</scope>
    <source>
        <strain evidence="1 2">LFN0009</strain>
    </source>
</reference>
<comment type="caution">
    <text evidence="1">The sequence shown here is derived from an EMBL/GenBank/DDBJ whole genome shotgun (WGS) entry which is preliminary data.</text>
</comment>
<keyword evidence="2" id="KW-1185">Reference proteome</keyword>
<evidence type="ECO:0000313" key="2">
    <source>
        <dbReference type="Proteomes" id="UP000652219"/>
    </source>
</evidence>
<organism evidence="1 2">
    <name type="scientific">Colletotrichum sojae</name>
    <dbReference type="NCBI Taxonomy" id="2175907"/>
    <lineage>
        <taxon>Eukaryota</taxon>
        <taxon>Fungi</taxon>
        <taxon>Dikarya</taxon>
        <taxon>Ascomycota</taxon>
        <taxon>Pezizomycotina</taxon>
        <taxon>Sordariomycetes</taxon>
        <taxon>Hypocreomycetidae</taxon>
        <taxon>Glomerellales</taxon>
        <taxon>Glomerellaceae</taxon>
        <taxon>Colletotrichum</taxon>
        <taxon>Colletotrichum orchidearum species complex</taxon>
    </lineage>
</organism>
<evidence type="ECO:0000313" key="1">
    <source>
        <dbReference type="EMBL" id="KAF6813854.1"/>
    </source>
</evidence>
<dbReference type="EMBL" id="WIGN01000049">
    <property type="protein sequence ID" value="KAF6813854.1"/>
    <property type="molecule type" value="Genomic_DNA"/>
</dbReference>
<protein>
    <recommendedName>
        <fullName evidence="3">SnoaL-like domain-containing protein</fullName>
    </recommendedName>
</protein>
<dbReference type="AlphaFoldDB" id="A0A8H6JIK0"/>
<sequence>MAAPNPSLRQTIDETLRGFLMGYEDAREKKDASQVNRLLTPECGRHISPSSFVKTMGMPSDLAFVPKAYEEKIGAEMQVQGVTRTEISNVVIDAEARTAAAMSVHHGECSDGEKFALEFAWFLNFSDDGTKIVKVREWIDGPEAIKFQGKVQSLMGQLKGETV</sequence>
<dbReference type="Proteomes" id="UP000652219">
    <property type="component" value="Unassembled WGS sequence"/>
</dbReference>